<keyword evidence="1" id="KW-0328">Glycosyltransferase</keyword>
<proteinExistence type="predicted"/>
<dbReference type="PANTHER" id="PTHR46401:SF2">
    <property type="entry name" value="GLYCOSYLTRANSFERASE WBBK-RELATED"/>
    <property type="match status" value="1"/>
</dbReference>
<protein>
    <submittedName>
        <fullName evidence="4">Glycosyltransferase family 4 protein</fullName>
    </submittedName>
</protein>
<dbReference type="SUPFAM" id="SSF53756">
    <property type="entry name" value="UDP-Glycosyltransferase/glycogen phosphorylase"/>
    <property type="match status" value="1"/>
</dbReference>
<reference evidence="5" key="1">
    <citation type="journal article" date="2019" name="Int. J. Syst. Evol. Microbiol.">
        <title>The Global Catalogue of Microorganisms (GCM) 10K type strain sequencing project: providing services to taxonomists for standard genome sequencing and annotation.</title>
        <authorList>
            <consortium name="The Broad Institute Genomics Platform"/>
            <consortium name="The Broad Institute Genome Sequencing Center for Infectious Disease"/>
            <person name="Wu L."/>
            <person name="Ma J."/>
        </authorList>
    </citation>
    <scope>NUCLEOTIDE SEQUENCE [LARGE SCALE GENOMIC DNA]</scope>
    <source>
        <strain evidence="5">JCM 14545</strain>
    </source>
</reference>
<evidence type="ECO:0000259" key="3">
    <source>
        <dbReference type="Pfam" id="PF13439"/>
    </source>
</evidence>
<dbReference type="PANTHER" id="PTHR46401">
    <property type="entry name" value="GLYCOSYLTRANSFERASE WBBK-RELATED"/>
    <property type="match status" value="1"/>
</dbReference>
<evidence type="ECO:0000313" key="5">
    <source>
        <dbReference type="Proteomes" id="UP001501116"/>
    </source>
</evidence>
<dbReference type="EMBL" id="BAAANN010000045">
    <property type="protein sequence ID" value="GAA1987135.1"/>
    <property type="molecule type" value="Genomic_DNA"/>
</dbReference>
<keyword evidence="2" id="KW-0808">Transferase</keyword>
<evidence type="ECO:0000256" key="2">
    <source>
        <dbReference type="ARBA" id="ARBA00022679"/>
    </source>
</evidence>
<dbReference type="InterPro" id="IPR028098">
    <property type="entry name" value="Glyco_trans_4-like_N"/>
</dbReference>
<organism evidence="4 5">
    <name type="scientific">Amycolatopsis minnesotensis</name>
    <dbReference type="NCBI Taxonomy" id="337894"/>
    <lineage>
        <taxon>Bacteria</taxon>
        <taxon>Bacillati</taxon>
        <taxon>Actinomycetota</taxon>
        <taxon>Actinomycetes</taxon>
        <taxon>Pseudonocardiales</taxon>
        <taxon>Pseudonocardiaceae</taxon>
        <taxon>Amycolatopsis</taxon>
    </lineage>
</organism>
<dbReference type="Proteomes" id="UP001501116">
    <property type="component" value="Unassembled WGS sequence"/>
</dbReference>
<name>A0ABP5DWS0_9PSEU</name>
<dbReference type="CDD" id="cd03801">
    <property type="entry name" value="GT4_PimA-like"/>
    <property type="match status" value="1"/>
</dbReference>
<accession>A0ABP5DWS0</accession>
<keyword evidence="5" id="KW-1185">Reference proteome</keyword>
<sequence>MTRVALLTYRGNPRSGGQGVYVRHLSRELVALGHRVEVFSGPPYPELDPGVALTTVPGLDLFAEPNPFRTPGIRELRRAADWVEFAGMRTGGFPEPLAFSLRVAPILRRRRAEFDLVHDNQGLGYGLLATGLPTVATVHHPIAVDRELKLAHTPLHERPSVLKWYRFVTMQHRVARRIPLLLTVSGASRDEIATRMAVPRDRIRVVPISADTRVFRPGSTPRVPGRIVTVASADEPLKGLAQLLDAMPAIRAECSAKLIVVGKPKEATARRLADLGDVVEFRSGLSDMGLAELLSSAEIVCVPSVFEGFSLPAAEAMACGTPVVATSGGALPEVVGDAAELVPPANPAALAVALCNLLRDPARRAELSEAGIRRTAEFSWRRTAAATVHQYHHLLGTEAGTPVPSGER</sequence>
<dbReference type="RefSeq" id="WP_344430164.1">
    <property type="nucleotide sequence ID" value="NZ_BAAANN010000045.1"/>
</dbReference>
<dbReference type="Pfam" id="PF13439">
    <property type="entry name" value="Glyco_transf_4"/>
    <property type="match status" value="1"/>
</dbReference>
<feature type="domain" description="Glycosyltransferase subfamily 4-like N-terminal" evidence="3">
    <location>
        <begin position="16"/>
        <end position="212"/>
    </location>
</feature>
<dbReference type="Pfam" id="PF13692">
    <property type="entry name" value="Glyco_trans_1_4"/>
    <property type="match status" value="1"/>
</dbReference>
<dbReference type="Gene3D" id="3.40.50.2000">
    <property type="entry name" value="Glycogen Phosphorylase B"/>
    <property type="match status" value="2"/>
</dbReference>
<comment type="caution">
    <text evidence="4">The sequence shown here is derived from an EMBL/GenBank/DDBJ whole genome shotgun (WGS) entry which is preliminary data.</text>
</comment>
<evidence type="ECO:0000256" key="1">
    <source>
        <dbReference type="ARBA" id="ARBA00022676"/>
    </source>
</evidence>
<evidence type="ECO:0000313" key="4">
    <source>
        <dbReference type="EMBL" id="GAA1987135.1"/>
    </source>
</evidence>
<gene>
    <name evidence="4" type="ORF">GCM10009754_76540</name>
</gene>